<dbReference type="OrthoDB" id="5952526at2759"/>
<dbReference type="InterPro" id="IPR002893">
    <property type="entry name" value="Znf_MYND"/>
</dbReference>
<evidence type="ECO:0000256" key="1">
    <source>
        <dbReference type="ARBA" id="ARBA00022723"/>
    </source>
</evidence>
<organism evidence="7 8">
    <name type="scientific">Phyllotreta striolata</name>
    <name type="common">Striped flea beetle</name>
    <name type="synonym">Crioceris striolata</name>
    <dbReference type="NCBI Taxonomy" id="444603"/>
    <lineage>
        <taxon>Eukaryota</taxon>
        <taxon>Metazoa</taxon>
        <taxon>Ecdysozoa</taxon>
        <taxon>Arthropoda</taxon>
        <taxon>Hexapoda</taxon>
        <taxon>Insecta</taxon>
        <taxon>Pterygota</taxon>
        <taxon>Neoptera</taxon>
        <taxon>Endopterygota</taxon>
        <taxon>Coleoptera</taxon>
        <taxon>Polyphaga</taxon>
        <taxon>Cucujiformia</taxon>
        <taxon>Chrysomeloidea</taxon>
        <taxon>Chrysomelidae</taxon>
        <taxon>Galerucinae</taxon>
        <taxon>Alticini</taxon>
        <taxon>Phyllotreta</taxon>
    </lineage>
</organism>
<dbReference type="PANTHER" id="PTHR46455:SF4">
    <property type="entry name" value="GH11294P"/>
    <property type="match status" value="1"/>
</dbReference>
<feature type="domain" description="SET" evidence="5">
    <location>
        <begin position="44"/>
        <end position="279"/>
    </location>
</feature>
<evidence type="ECO:0000313" key="7">
    <source>
        <dbReference type="EMBL" id="CAG9864920.1"/>
    </source>
</evidence>
<protein>
    <recommendedName>
        <fullName evidence="9">Protein msta</fullName>
    </recommendedName>
</protein>
<dbReference type="Proteomes" id="UP001153712">
    <property type="component" value="Chromosome 9"/>
</dbReference>
<dbReference type="SUPFAM" id="SSF144232">
    <property type="entry name" value="HIT/MYND zinc finger-like"/>
    <property type="match status" value="1"/>
</dbReference>
<dbReference type="GO" id="GO:0008757">
    <property type="term" value="F:S-adenosylmethionine-dependent methyltransferase activity"/>
    <property type="evidence" value="ECO:0007669"/>
    <property type="project" value="UniProtKB-ARBA"/>
</dbReference>
<keyword evidence="3" id="KW-0862">Zinc</keyword>
<name>A0A9N9TXS0_PHYSR</name>
<feature type="domain" description="MYND-type" evidence="6">
    <location>
        <begin position="7"/>
        <end position="43"/>
    </location>
</feature>
<evidence type="ECO:0000259" key="5">
    <source>
        <dbReference type="PROSITE" id="PS50280"/>
    </source>
</evidence>
<sequence>MSDEAKCEVCDKQASHRCSSCHNARYCCREHQKAHWKQHKPNCRPFKICKDDVLGRHAKATKAINPGEVILQEHPLIWGPALNTIPVCLGCCKPVDENNSKPCSKCGWPMCSSLCEQAPCHIPECRYTVLKRSKISIKNFGITHPSYGCVTVLRILYQKQFLPEIWKKLDLLQSHCEERKGTQNYHKDRMQIAQFILKFFKLGSIFTEEDILKVCGILTVNSHEVPLTNPPHIAIYEKTSMFEHNCSSNCSKTFTSKGNVVLVAGSRVNKGDNLSICYTDPLWGTANRRHHLNESKYFWCTCKRCSDPTELGTYFSALRCQDSNCKGFLLPKTFLDNHTNENERDWHCTRCPSSISWYSVQDLLDRIGTDLSEMPKGDPAECKSFLKTYEELLHPNHYYLTDVKLALLQMLGNDDDEMKELDEDDLQLKLKLCQNLVGLVKNLAPGERRILGFLLYKLHGAVAETGRRKNSPDVIYGSLMESKKILEEAVDLLKHQPIELPEGKLHKEALANLKELGLVIETIHKTIGELSSPL</sequence>
<dbReference type="GO" id="GO:0008170">
    <property type="term" value="F:N-methyltransferase activity"/>
    <property type="evidence" value="ECO:0007669"/>
    <property type="project" value="UniProtKB-ARBA"/>
</dbReference>
<evidence type="ECO:0000313" key="8">
    <source>
        <dbReference type="Proteomes" id="UP001153712"/>
    </source>
</evidence>
<dbReference type="Gene3D" id="1.10.220.160">
    <property type="match status" value="1"/>
</dbReference>
<accession>A0A9N9TXS0</accession>
<keyword evidence="1" id="KW-0479">Metal-binding</keyword>
<dbReference type="PANTHER" id="PTHR46455">
    <property type="entry name" value="SET AND MYND DOMAIN CONTAINING, ARTHROPOD-SPECIFIC, MEMBER 4, ISOFORM A"/>
    <property type="match status" value="1"/>
</dbReference>
<evidence type="ECO:0000256" key="4">
    <source>
        <dbReference type="PROSITE-ProRule" id="PRU00134"/>
    </source>
</evidence>
<dbReference type="AlphaFoldDB" id="A0A9N9TXS0"/>
<evidence type="ECO:0000259" key="6">
    <source>
        <dbReference type="PROSITE" id="PS50865"/>
    </source>
</evidence>
<dbReference type="PROSITE" id="PS50280">
    <property type="entry name" value="SET"/>
    <property type="match status" value="1"/>
</dbReference>
<keyword evidence="2 4" id="KW-0863">Zinc-finger</keyword>
<dbReference type="Pfam" id="PF01753">
    <property type="entry name" value="zf-MYND"/>
    <property type="match status" value="1"/>
</dbReference>
<evidence type="ECO:0008006" key="9">
    <source>
        <dbReference type="Google" id="ProtNLM"/>
    </source>
</evidence>
<dbReference type="CDD" id="cd20071">
    <property type="entry name" value="SET_SMYD"/>
    <property type="match status" value="1"/>
</dbReference>
<gene>
    <name evidence="7" type="ORF">PHYEVI_LOCUS11167</name>
</gene>
<dbReference type="GO" id="GO:0008276">
    <property type="term" value="F:protein methyltransferase activity"/>
    <property type="evidence" value="ECO:0007669"/>
    <property type="project" value="UniProtKB-ARBA"/>
</dbReference>
<dbReference type="InterPro" id="IPR046341">
    <property type="entry name" value="SET_dom_sf"/>
</dbReference>
<proteinExistence type="predicted"/>
<dbReference type="PROSITE" id="PS01360">
    <property type="entry name" value="ZF_MYND_1"/>
    <property type="match status" value="1"/>
</dbReference>
<dbReference type="Gene3D" id="6.10.140.2220">
    <property type="match status" value="2"/>
</dbReference>
<evidence type="ECO:0000256" key="2">
    <source>
        <dbReference type="ARBA" id="ARBA00022771"/>
    </source>
</evidence>
<dbReference type="EMBL" id="OU900102">
    <property type="protein sequence ID" value="CAG9864920.1"/>
    <property type="molecule type" value="Genomic_DNA"/>
</dbReference>
<dbReference type="SUPFAM" id="SSF82199">
    <property type="entry name" value="SET domain"/>
    <property type="match status" value="1"/>
</dbReference>
<keyword evidence="8" id="KW-1185">Reference proteome</keyword>
<dbReference type="GO" id="GO:0008270">
    <property type="term" value="F:zinc ion binding"/>
    <property type="evidence" value="ECO:0007669"/>
    <property type="project" value="UniProtKB-KW"/>
</dbReference>
<reference evidence="7" key="1">
    <citation type="submission" date="2022-01" db="EMBL/GenBank/DDBJ databases">
        <authorList>
            <person name="King R."/>
        </authorList>
    </citation>
    <scope>NUCLEOTIDE SEQUENCE</scope>
</reference>
<dbReference type="InterPro" id="IPR001214">
    <property type="entry name" value="SET_dom"/>
</dbReference>
<evidence type="ECO:0000256" key="3">
    <source>
        <dbReference type="ARBA" id="ARBA00022833"/>
    </source>
</evidence>
<dbReference type="Gene3D" id="2.170.270.10">
    <property type="entry name" value="SET domain"/>
    <property type="match status" value="1"/>
</dbReference>
<dbReference type="PROSITE" id="PS50865">
    <property type="entry name" value="ZF_MYND_2"/>
    <property type="match status" value="1"/>
</dbReference>
<dbReference type="InterPro" id="IPR053010">
    <property type="entry name" value="SET_SmydA-8"/>
</dbReference>